<dbReference type="Proteomes" id="UP000265520">
    <property type="component" value="Unassembled WGS sequence"/>
</dbReference>
<proteinExistence type="predicted"/>
<dbReference type="GO" id="GO:0005634">
    <property type="term" value="C:nucleus"/>
    <property type="evidence" value="ECO:0007669"/>
    <property type="project" value="UniProtKB-SubCell"/>
</dbReference>
<keyword evidence="2" id="KW-0805">Transcription regulation</keyword>
<dbReference type="SUPFAM" id="SSF47459">
    <property type="entry name" value="HLH, helix-loop-helix DNA-binding domain"/>
    <property type="match status" value="1"/>
</dbReference>
<dbReference type="AlphaFoldDB" id="A0A392R132"/>
<evidence type="ECO:0000313" key="7">
    <source>
        <dbReference type="Proteomes" id="UP000265520"/>
    </source>
</evidence>
<feature type="region of interest" description="Disordered" evidence="5">
    <location>
        <begin position="1"/>
        <end position="33"/>
    </location>
</feature>
<feature type="compositionally biased region" description="Basic and acidic residues" evidence="5">
    <location>
        <begin position="20"/>
        <end position="33"/>
    </location>
</feature>
<evidence type="ECO:0000256" key="2">
    <source>
        <dbReference type="ARBA" id="ARBA00023015"/>
    </source>
</evidence>
<evidence type="ECO:0000256" key="3">
    <source>
        <dbReference type="ARBA" id="ARBA00023163"/>
    </source>
</evidence>
<evidence type="ECO:0000256" key="5">
    <source>
        <dbReference type="SAM" id="MobiDB-lite"/>
    </source>
</evidence>
<feature type="compositionally biased region" description="Low complexity" evidence="5">
    <location>
        <begin position="7"/>
        <end position="18"/>
    </location>
</feature>
<keyword evidence="3" id="KW-0804">Transcription</keyword>
<evidence type="ECO:0000313" key="6">
    <source>
        <dbReference type="EMBL" id="MCI30301.1"/>
    </source>
</evidence>
<keyword evidence="4" id="KW-0539">Nucleus</keyword>
<evidence type="ECO:0000256" key="1">
    <source>
        <dbReference type="ARBA" id="ARBA00004123"/>
    </source>
</evidence>
<reference evidence="6 7" key="1">
    <citation type="journal article" date="2018" name="Front. Plant Sci.">
        <title>Red Clover (Trifolium pratense) and Zigzag Clover (T. medium) - A Picture of Genomic Similarities and Differences.</title>
        <authorList>
            <person name="Dluhosova J."/>
            <person name="Istvanek J."/>
            <person name="Nedelnik J."/>
            <person name="Repkova J."/>
        </authorList>
    </citation>
    <scope>NUCLEOTIDE SEQUENCE [LARGE SCALE GENOMIC DNA]</scope>
    <source>
        <strain evidence="7">cv. 10/8</strain>
        <tissue evidence="6">Leaf</tissue>
    </source>
</reference>
<feature type="non-terminal residue" evidence="6">
    <location>
        <position position="52"/>
    </location>
</feature>
<accession>A0A392R132</accession>
<dbReference type="InterPro" id="IPR036638">
    <property type="entry name" value="HLH_DNA-bd_sf"/>
</dbReference>
<comment type="caution">
    <text evidence="6">The sequence shown here is derived from an EMBL/GenBank/DDBJ whole genome shotgun (WGS) entry which is preliminary data.</text>
</comment>
<comment type="subcellular location">
    <subcellularLocation>
        <location evidence="1">Nucleus</location>
    </subcellularLocation>
</comment>
<name>A0A392R132_9FABA</name>
<sequence>MGMVAAPSLLPRSGGSSSKQKTEKTRYSDRQRRQRVADNLKALHELLPNPEV</sequence>
<dbReference type="EMBL" id="LXQA010178534">
    <property type="protein sequence ID" value="MCI30301.1"/>
    <property type="molecule type" value="Genomic_DNA"/>
</dbReference>
<dbReference type="GO" id="GO:0046983">
    <property type="term" value="F:protein dimerization activity"/>
    <property type="evidence" value="ECO:0007669"/>
    <property type="project" value="InterPro"/>
</dbReference>
<organism evidence="6 7">
    <name type="scientific">Trifolium medium</name>
    <dbReference type="NCBI Taxonomy" id="97028"/>
    <lineage>
        <taxon>Eukaryota</taxon>
        <taxon>Viridiplantae</taxon>
        <taxon>Streptophyta</taxon>
        <taxon>Embryophyta</taxon>
        <taxon>Tracheophyta</taxon>
        <taxon>Spermatophyta</taxon>
        <taxon>Magnoliopsida</taxon>
        <taxon>eudicotyledons</taxon>
        <taxon>Gunneridae</taxon>
        <taxon>Pentapetalae</taxon>
        <taxon>rosids</taxon>
        <taxon>fabids</taxon>
        <taxon>Fabales</taxon>
        <taxon>Fabaceae</taxon>
        <taxon>Papilionoideae</taxon>
        <taxon>50 kb inversion clade</taxon>
        <taxon>NPAAA clade</taxon>
        <taxon>Hologalegina</taxon>
        <taxon>IRL clade</taxon>
        <taxon>Trifolieae</taxon>
        <taxon>Trifolium</taxon>
    </lineage>
</organism>
<keyword evidence="7" id="KW-1185">Reference proteome</keyword>
<protein>
    <submittedName>
        <fullName evidence="6">Transcription factor bHLH66</fullName>
    </submittedName>
</protein>
<evidence type="ECO:0000256" key="4">
    <source>
        <dbReference type="ARBA" id="ARBA00023242"/>
    </source>
</evidence>